<evidence type="ECO:0000313" key="2">
    <source>
        <dbReference type="EMBL" id="KAH6659972.1"/>
    </source>
</evidence>
<proteinExistence type="predicted"/>
<dbReference type="AlphaFoldDB" id="A0A9P9A310"/>
<accession>A0A9P9A310</accession>
<sequence>MPEYIQEVSKAFPGVLDAMEGIRNLGCINGTALLSTSFKADTVGGDRRPKVMDWAIHGGQPGGGMESRIGRGSDPIFLHVHLKKHLRWQCREKSPFLSATHSRGKPYRIASLYEHKGYENIHIIEFRLKKDDRHYLDDEFLIEHSIPAESTICRYSWKDDKTVLDRRGDIATGAVAELAERVKDRRAAKERELDDGGDGNRNGEPETRTFARKVGKRFKIGPKMGPNLGT</sequence>
<reference evidence="2" key="1">
    <citation type="journal article" date="2021" name="Nat. Commun.">
        <title>Genetic determinants of endophytism in the Arabidopsis root mycobiome.</title>
        <authorList>
            <person name="Mesny F."/>
            <person name="Miyauchi S."/>
            <person name="Thiergart T."/>
            <person name="Pickel B."/>
            <person name="Atanasova L."/>
            <person name="Karlsson M."/>
            <person name="Huettel B."/>
            <person name="Barry K.W."/>
            <person name="Haridas S."/>
            <person name="Chen C."/>
            <person name="Bauer D."/>
            <person name="Andreopoulos W."/>
            <person name="Pangilinan J."/>
            <person name="LaButti K."/>
            <person name="Riley R."/>
            <person name="Lipzen A."/>
            <person name="Clum A."/>
            <person name="Drula E."/>
            <person name="Henrissat B."/>
            <person name="Kohler A."/>
            <person name="Grigoriev I.V."/>
            <person name="Martin F.M."/>
            <person name="Hacquard S."/>
        </authorList>
    </citation>
    <scope>NUCLEOTIDE SEQUENCE</scope>
    <source>
        <strain evidence="2">MPI-SDFR-AT-0073</strain>
    </source>
</reference>
<dbReference type="EMBL" id="JAGPXC010000001">
    <property type="protein sequence ID" value="KAH6659972.1"/>
    <property type="molecule type" value="Genomic_DNA"/>
</dbReference>
<dbReference type="Proteomes" id="UP000758603">
    <property type="component" value="Unassembled WGS sequence"/>
</dbReference>
<gene>
    <name evidence="2" type="ORF">BKA67DRAFT_666796</name>
</gene>
<feature type="compositionally biased region" description="Basic residues" evidence="1">
    <location>
        <begin position="210"/>
        <end position="220"/>
    </location>
</feature>
<dbReference type="RefSeq" id="XP_045964103.1">
    <property type="nucleotide sequence ID" value="XM_046108598.1"/>
</dbReference>
<keyword evidence="3" id="KW-1185">Reference proteome</keyword>
<evidence type="ECO:0000256" key="1">
    <source>
        <dbReference type="SAM" id="MobiDB-lite"/>
    </source>
</evidence>
<protein>
    <submittedName>
        <fullName evidence="2">Uncharacterized protein</fullName>
    </submittedName>
</protein>
<organism evidence="2 3">
    <name type="scientific">Truncatella angustata</name>
    <dbReference type="NCBI Taxonomy" id="152316"/>
    <lineage>
        <taxon>Eukaryota</taxon>
        <taxon>Fungi</taxon>
        <taxon>Dikarya</taxon>
        <taxon>Ascomycota</taxon>
        <taxon>Pezizomycotina</taxon>
        <taxon>Sordariomycetes</taxon>
        <taxon>Xylariomycetidae</taxon>
        <taxon>Amphisphaeriales</taxon>
        <taxon>Sporocadaceae</taxon>
        <taxon>Truncatella</taxon>
    </lineage>
</organism>
<dbReference type="OrthoDB" id="4924573at2759"/>
<feature type="region of interest" description="Disordered" evidence="1">
    <location>
        <begin position="186"/>
        <end position="230"/>
    </location>
</feature>
<comment type="caution">
    <text evidence="2">The sequence shown here is derived from an EMBL/GenBank/DDBJ whole genome shotgun (WGS) entry which is preliminary data.</text>
</comment>
<evidence type="ECO:0000313" key="3">
    <source>
        <dbReference type="Proteomes" id="UP000758603"/>
    </source>
</evidence>
<dbReference type="GeneID" id="70137489"/>
<name>A0A9P9A310_9PEZI</name>